<dbReference type="Gene3D" id="3.40.50.300">
    <property type="entry name" value="P-loop containing nucleotide triphosphate hydrolases"/>
    <property type="match status" value="1"/>
</dbReference>
<gene>
    <name evidence="5" type="ORF">HNQ51_001347</name>
</gene>
<keyword evidence="3" id="KW-0067">ATP-binding</keyword>
<reference evidence="5 6" key="1">
    <citation type="submission" date="2020-08" db="EMBL/GenBank/DDBJ databases">
        <title>Genomic Encyclopedia of Type Strains, Phase IV (KMG-IV): sequencing the most valuable type-strain genomes for metagenomic binning, comparative biology and taxonomic classification.</title>
        <authorList>
            <person name="Goeker M."/>
        </authorList>
    </citation>
    <scope>NUCLEOTIDE SEQUENCE [LARGE SCALE GENOMIC DNA]</scope>
    <source>
        <strain evidence="5 6">DSM 23958</strain>
    </source>
</reference>
<comment type="caution">
    <text evidence="5">The sequence shown here is derived from an EMBL/GenBank/DDBJ whole genome shotgun (WGS) entry which is preliminary data.</text>
</comment>
<proteinExistence type="predicted"/>
<feature type="domain" description="ABC transporter" evidence="4">
    <location>
        <begin position="1"/>
        <end position="206"/>
    </location>
</feature>
<dbReference type="GO" id="GO:0005524">
    <property type="term" value="F:ATP binding"/>
    <property type="evidence" value="ECO:0007669"/>
    <property type="project" value="UniProtKB-KW"/>
</dbReference>
<dbReference type="InterPro" id="IPR003593">
    <property type="entry name" value="AAA+_ATPase"/>
</dbReference>
<accession>A0A840S5G0</accession>
<evidence type="ECO:0000256" key="2">
    <source>
        <dbReference type="ARBA" id="ARBA00022741"/>
    </source>
</evidence>
<dbReference type="InterPro" id="IPR027417">
    <property type="entry name" value="P-loop_NTPase"/>
</dbReference>
<protein>
    <submittedName>
        <fullName evidence="5">ABC-type bacteriocin/lantibiotic exporter with double-glycine peptidase domain</fullName>
    </submittedName>
</protein>
<dbReference type="SUPFAM" id="SSF52540">
    <property type="entry name" value="P-loop containing nucleoside triphosphate hydrolases"/>
    <property type="match status" value="1"/>
</dbReference>
<evidence type="ECO:0000313" key="6">
    <source>
        <dbReference type="Proteomes" id="UP000554837"/>
    </source>
</evidence>
<dbReference type="InterPro" id="IPR039421">
    <property type="entry name" value="Type_1_exporter"/>
</dbReference>
<evidence type="ECO:0000256" key="3">
    <source>
        <dbReference type="ARBA" id="ARBA00022840"/>
    </source>
</evidence>
<dbReference type="Pfam" id="PF00005">
    <property type="entry name" value="ABC_tran"/>
    <property type="match status" value="1"/>
</dbReference>
<keyword evidence="1" id="KW-0472">Membrane</keyword>
<keyword evidence="6" id="KW-1185">Reference proteome</keyword>
<dbReference type="RefSeq" id="WP_310732971.1">
    <property type="nucleotide sequence ID" value="NZ_CP040709.1"/>
</dbReference>
<evidence type="ECO:0000313" key="5">
    <source>
        <dbReference type="EMBL" id="MBB5204054.1"/>
    </source>
</evidence>
<dbReference type="GO" id="GO:0034040">
    <property type="term" value="F:ATPase-coupled lipid transmembrane transporter activity"/>
    <property type="evidence" value="ECO:0007669"/>
    <property type="project" value="TreeGrafter"/>
</dbReference>
<dbReference type="EMBL" id="JACHHO010000001">
    <property type="protein sequence ID" value="MBB5204054.1"/>
    <property type="molecule type" value="Genomic_DNA"/>
</dbReference>
<dbReference type="PANTHER" id="PTHR24221:SF654">
    <property type="entry name" value="ATP-BINDING CASSETTE SUB-FAMILY B MEMBER 6"/>
    <property type="match status" value="1"/>
</dbReference>
<organism evidence="5 6">
    <name type="scientific">Inhella inkyongensis</name>
    <dbReference type="NCBI Taxonomy" id="392593"/>
    <lineage>
        <taxon>Bacteria</taxon>
        <taxon>Pseudomonadati</taxon>
        <taxon>Pseudomonadota</taxon>
        <taxon>Betaproteobacteria</taxon>
        <taxon>Burkholderiales</taxon>
        <taxon>Sphaerotilaceae</taxon>
        <taxon>Inhella</taxon>
    </lineage>
</organism>
<keyword evidence="1" id="KW-1003">Cell membrane</keyword>
<sequence length="207" mass="21707">MALGRAGQASNFGPAPEAPGKSTLAKLLLGFDQPSAGSIKIDGVDLRNLSANELRNYFGVVPQETMLFSGSILANLRAGNPAASFEQVVQACRMAGIHDVVEALPQGYETEVGERGAGLSGGQKQRLAIARALLKGPKVLIFDEATSALDGPTAEAFAQTTNALKGRVGMVFITQAMPKGLVVDRNLDLKDSLRPVVSRNNSMTTLA</sequence>
<dbReference type="GO" id="GO:0016887">
    <property type="term" value="F:ATP hydrolysis activity"/>
    <property type="evidence" value="ECO:0007669"/>
    <property type="project" value="InterPro"/>
</dbReference>
<dbReference type="SMART" id="SM00382">
    <property type="entry name" value="AAA"/>
    <property type="match status" value="1"/>
</dbReference>
<name>A0A840S5G0_9BURK</name>
<dbReference type="PANTHER" id="PTHR24221">
    <property type="entry name" value="ATP-BINDING CASSETTE SUB-FAMILY B"/>
    <property type="match status" value="1"/>
</dbReference>
<dbReference type="InterPro" id="IPR017871">
    <property type="entry name" value="ABC_transporter-like_CS"/>
</dbReference>
<dbReference type="AlphaFoldDB" id="A0A840S5G0"/>
<dbReference type="PROSITE" id="PS00211">
    <property type="entry name" value="ABC_TRANSPORTER_1"/>
    <property type="match status" value="1"/>
</dbReference>
<dbReference type="PROSITE" id="PS50893">
    <property type="entry name" value="ABC_TRANSPORTER_2"/>
    <property type="match status" value="1"/>
</dbReference>
<dbReference type="Proteomes" id="UP000554837">
    <property type="component" value="Unassembled WGS sequence"/>
</dbReference>
<evidence type="ECO:0000259" key="4">
    <source>
        <dbReference type="PROSITE" id="PS50893"/>
    </source>
</evidence>
<evidence type="ECO:0000256" key="1">
    <source>
        <dbReference type="ARBA" id="ARBA00022475"/>
    </source>
</evidence>
<keyword evidence="2" id="KW-0547">Nucleotide-binding</keyword>
<dbReference type="InterPro" id="IPR003439">
    <property type="entry name" value="ABC_transporter-like_ATP-bd"/>
</dbReference>